<dbReference type="Proteomes" id="UP000654370">
    <property type="component" value="Unassembled WGS sequence"/>
</dbReference>
<dbReference type="AlphaFoldDB" id="A0A8H7PCY0"/>
<gene>
    <name evidence="3" type="ORF">INT43_009046</name>
</gene>
<evidence type="ECO:0000313" key="4">
    <source>
        <dbReference type="Proteomes" id="UP000654370"/>
    </source>
</evidence>
<dbReference type="InterPro" id="IPR029058">
    <property type="entry name" value="AB_hydrolase_fold"/>
</dbReference>
<dbReference type="PANTHER" id="PTHR12277:SF81">
    <property type="entry name" value="PROTEIN ABHD13"/>
    <property type="match status" value="1"/>
</dbReference>
<name>A0A8H7PCY0_MORIS</name>
<feature type="chain" id="PRO_5033987173" description="AB hydrolase-1 domain-containing protein" evidence="1">
    <location>
        <begin position="22"/>
        <end position="392"/>
    </location>
</feature>
<dbReference type="Gene3D" id="3.40.50.1820">
    <property type="entry name" value="alpha/beta hydrolase"/>
    <property type="match status" value="1"/>
</dbReference>
<dbReference type="Pfam" id="PF00561">
    <property type="entry name" value="Abhydrolase_1"/>
    <property type="match status" value="1"/>
</dbReference>
<evidence type="ECO:0000256" key="1">
    <source>
        <dbReference type="SAM" id="SignalP"/>
    </source>
</evidence>
<evidence type="ECO:0000259" key="2">
    <source>
        <dbReference type="Pfam" id="PF00561"/>
    </source>
</evidence>
<proteinExistence type="predicted"/>
<organism evidence="3 4">
    <name type="scientific">Mortierella isabellina</name>
    <name type="common">Filamentous fungus</name>
    <name type="synonym">Umbelopsis isabellina</name>
    <dbReference type="NCBI Taxonomy" id="91625"/>
    <lineage>
        <taxon>Eukaryota</taxon>
        <taxon>Fungi</taxon>
        <taxon>Fungi incertae sedis</taxon>
        <taxon>Mucoromycota</taxon>
        <taxon>Mucoromycotina</taxon>
        <taxon>Umbelopsidomycetes</taxon>
        <taxon>Umbelopsidales</taxon>
        <taxon>Umbelopsidaceae</taxon>
        <taxon>Umbelopsis</taxon>
    </lineage>
</organism>
<keyword evidence="4" id="KW-1185">Reference proteome</keyword>
<comment type="caution">
    <text evidence="3">The sequence shown here is derived from an EMBL/GenBank/DDBJ whole genome shotgun (WGS) entry which is preliminary data.</text>
</comment>
<dbReference type="SUPFAM" id="SSF53474">
    <property type="entry name" value="alpha/beta-Hydrolases"/>
    <property type="match status" value="1"/>
</dbReference>
<dbReference type="InterPro" id="IPR000073">
    <property type="entry name" value="AB_hydrolase_1"/>
</dbReference>
<dbReference type="PANTHER" id="PTHR12277">
    <property type="entry name" value="ALPHA/BETA HYDROLASE DOMAIN-CONTAINING PROTEIN"/>
    <property type="match status" value="1"/>
</dbReference>
<evidence type="ECO:0000313" key="3">
    <source>
        <dbReference type="EMBL" id="KAG2171385.1"/>
    </source>
</evidence>
<feature type="signal peptide" evidence="1">
    <location>
        <begin position="1"/>
        <end position="21"/>
    </location>
</feature>
<protein>
    <recommendedName>
        <fullName evidence="2">AB hydrolase-1 domain-containing protein</fullName>
    </recommendedName>
</protein>
<feature type="domain" description="AB hydrolase-1" evidence="2">
    <location>
        <begin position="105"/>
        <end position="197"/>
    </location>
</feature>
<accession>A0A8H7PCY0</accession>
<dbReference type="EMBL" id="JAEPQZ010000021">
    <property type="protein sequence ID" value="KAG2171385.1"/>
    <property type="molecule type" value="Genomic_DNA"/>
</dbReference>
<reference evidence="3" key="1">
    <citation type="submission" date="2020-12" db="EMBL/GenBank/DDBJ databases">
        <title>Metabolic potential, ecology and presence of endohyphal bacteria is reflected in genomic diversity of Mucoromycotina.</title>
        <authorList>
            <person name="Muszewska A."/>
            <person name="Okrasinska A."/>
            <person name="Steczkiewicz K."/>
            <person name="Drgas O."/>
            <person name="Orlowska M."/>
            <person name="Perlinska-Lenart U."/>
            <person name="Aleksandrzak-Piekarczyk T."/>
            <person name="Szatraj K."/>
            <person name="Zielenkiewicz U."/>
            <person name="Pilsyk S."/>
            <person name="Malc E."/>
            <person name="Mieczkowski P."/>
            <person name="Kruszewska J.S."/>
            <person name="Biernat P."/>
            <person name="Pawlowska J."/>
        </authorList>
    </citation>
    <scope>NUCLEOTIDE SEQUENCE</scope>
    <source>
        <strain evidence="3">WA0000067209</strain>
    </source>
</reference>
<dbReference type="OrthoDB" id="446723at2759"/>
<sequence>MLANILHKFVVATTAVVATYATQRAVYLHWVNYPFFTDFNTPEYFGFGHNKVRNVLIETDDGNQVGAWHILPSHYYMGQRLRFREKDMMQDAIYDLALGNPDYETVIYFHGNAGNRAAPWRVDLYKKINDKFPNVNVIAIDYRGFGDSKGTPSEDGLRKDALATFKWLTDRGVPNDKISIIGHSLGTGVATSLAYELSRNGSPPKALILKAAYSSLPTLIFEYRALKYIPFFAPIRLFPAVQDWLQRRMVHQFDSLSRIQYVDCPILIIYGAIDFEIPGHNSHKLFHRAIYGLESEVNYNDEWLANDHNIKNVTIENEAIQYEHRHRPDVRLVILKYAHHNNGEWDFHWILEHLQNLALTPVESVGYFDYVFEAMGITAKWTLPGEAPLISV</sequence>
<keyword evidence="1" id="KW-0732">Signal</keyword>